<accession>A0A6A5XW71</accession>
<dbReference type="SUPFAM" id="SSF57850">
    <property type="entry name" value="RING/U-box"/>
    <property type="match status" value="1"/>
</dbReference>
<dbReference type="InterPro" id="IPR013083">
    <property type="entry name" value="Znf_RING/FYVE/PHD"/>
</dbReference>
<dbReference type="Gene3D" id="3.30.40.10">
    <property type="entry name" value="Zinc/RING finger domain, C3HC4 (zinc finger)"/>
    <property type="match status" value="1"/>
</dbReference>
<dbReference type="PROSITE" id="PS50089">
    <property type="entry name" value="ZF_RING_2"/>
    <property type="match status" value="1"/>
</dbReference>
<protein>
    <recommendedName>
        <fullName evidence="3">RING-type domain-containing protein</fullName>
    </recommendedName>
</protein>
<organism evidence="4 5">
    <name type="scientific">Aaosphaeria arxii CBS 175.79</name>
    <dbReference type="NCBI Taxonomy" id="1450172"/>
    <lineage>
        <taxon>Eukaryota</taxon>
        <taxon>Fungi</taxon>
        <taxon>Dikarya</taxon>
        <taxon>Ascomycota</taxon>
        <taxon>Pezizomycotina</taxon>
        <taxon>Dothideomycetes</taxon>
        <taxon>Pleosporomycetidae</taxon>
        <taxon>Pleosporales</taxon>
        <taxon>Pleosporales incertae sedis</taxon>
        <taxon>Aaosphaeria</taxon>
    </lineage>
</organism>
<evidence type="ECO:0000256" key="1">
    <source>
        <dbReference type="PROSITE-ProRule" id="PRU00175"/>
    </source>
</evidence>
<proteinExistence type="predicted"/>
<dbReference type="EMBL" id="ML978068">
    <property type="protein sequence ID" value="KAF2017173.1"/>
    <property type="molecule type" value="Genomic_DNA"/>
</dbReference>
<feature type="compositionally biased region" description="Low complexity" evidence="2">
    <location>
        <begin position="158"/>
        <end position="173"/>
    </location>
</feature>
<dbReference type="Pfam" id="PF13639">
    <property type="entry name" value="zf-RING_2"/>
    <property type="match status" value="1"/>
</dbReference>
<keyword evidence="1" id="KW-0479">Metal-binding</keyword>
<gene>
    <name evidence="4" type="ORF">BU24DRAFT_145115</name>
</gene>
<feature type="region of interest" description="Disordered" evidence="2">
    <location>
        <begin position="76"/>
        <end position="282"/>
    </location>
</feature>
<evidence type="ECO:0000313" key="5">
    <source>
        <dbReference type="Proteomes" id="UP000799778"/>
    </source>
</evidence>
<reference evidence="4" key="1">
    <citation type="journal article" date="2020" name="Stud. Mycol.">
        <title>101 Dothideomycetes genomes: a test case for predicting lifestyles and emergence of pathogens.</title>
        <authorList>
            <person name="Haridas S."/>
            <person name="Albert R."/>
            <person name="Binder M."/>
            <person name="Bloem J."/>
            <person name="Labutti K."/>
            <person name="Salamov A."/>
            <person name="Andreopoulos B."/>
            <person name="Baker S."/>
            <person name="Barry K."/>
            <person name="Bills G."/>
            <person name="Bluhm B."/>
            <person name="Cannon C."/>
            <person name="Castanera R."/>
            <person name="Culley D."/>
            <person name="Daum C."/>
            <person name="Ezra D."/>
            <person name="Gonzalez J."/>
            <person name="Henrissat B."/>
            <person name="Kuo A."/>
            <person name="Liang C."/>
            <person name="Lipzen A."/>
            <person name="Lutzoni F."/>
            <person name="Magnuson J."/>
            <person name="Mondo S."/>
            <person name="Nolan M."/>
            <person name="Ohm R."/>
            <person name="Pangilinan J."/>
            <person name="Park H.-J."/>
            <person name="Ramirez L."/>
            <person name="Alfaro M."/>
            <person name="Sun H."/>
            <person name="Tritt A."/>
            <person name="Yoshinaga Y."/>
            <person name="Zwiers L.-H."/>
            <person name="Turgeon B."/>
            <person name="Goodwin S."/>
            <person name="Spatafora J."/>
            <person name="Crous P."/>
            <person name="Grigoriev I."/>
        </authorList>
    </citation>
    <scope>NUCLEOTIDE SEQUENCE</scope>
    <source>
        <strain evidence="4">CBS 175.79</strain>
    </source>
</reference>
<feature type="compositionally biased region" description="Polar residues" evidence="2">
    <location>
        <begin position="108"/>
        <end position="157"/>
    </location>
</feature>
<keyword evidence="5" id="KW-1185">Reference proteome</keyword>
<feature type="domain" description="RING-type" evidence="3">
    <location>
        <begin position="346"/>
        <end position="401"/>
    </location>
</feature>
<dbReference type="AlphaFoldDB" id="A0A6A5XW71"/>
<dbReference type="GO" id="GO:0008270">
    <property type="term" value="F:zinc ion binding"/>
    <property type="evidence" value="ECO:0007669"/>
    <property type="project" value="UniProtKB-KW"/>
</dbReference>
<keyword evidence="1" id="KW-0862">Zinc</keyword>
<keyword evidence="1" id="KW-0863">Zinc-finger</keyword>
<evidence type="ECO:0000256" key="2">
    <source>
        <dbReference type="SAM" id="MobiDB-lite"/>
    </source>
</evidence>
<feature type="compositionally biased region" description="Basic and acidic residues" evidence="2">
    <location>
        <begin position="230"/>
        <end position="245"/>
    </location>
</feature>
<sequence length="450" mass="50298">MANSDFNLPLQQSAYLLPHPPGPHVAGPETTVPPVFQPSFVPYAPVTYDVSGYHPWYPNQYPPQYPDNNRGMAGSFHHNHNRLPQYPLLSPHSYGGHHAYPPSADMFSHNSSTTAPNSFQGVQLPGSSPTEASDNRSPSNLPSVDSLMSTGRQNYPFQSYPQVPGPPYQGYSPFANRRSGPVLPSPSVPHLDRVGESGTSPGPMRGHMRGGGGSMNSQHGHHLPSPPRRPSYERSHQGQSTDRRSPMFLAHNHRSDRSTSPRTSHRRNFDRYSTDLHPSNNLAETDDATARARLMQRRQRERERRFARHHFVVDSITPSMTQMQVLKDKLRHFLPSELPEGSSACCDICQKDYSTKHCLPTEDDEVAIQLPCKHVFGEHCINTWFETCKTHKNKITCPMCRKLLIEPARVPSATFVAAIPEVFSLFARNGPAEQSALLRLSRNLGPDDEL</sequence>
<dbReference type="InterPro" id="IPR001841">
    <property type="entry name" value="Znf_RING"/>
</dbReference>
<name>A0A6A5XW71_9PLEO</name>
<dbReference type="OrthoDB" id="8062037at2759"/>
<dbReference type="Proteomes" id="UP000799778">
    <property type="component" value="Unassembled WGS sequence"/>
</dbReference>
<evidence type="ECO:0000313" key="4">
    <source>
        <dbReference type="EMBL" id="KAF2017173.1"/>
    </source>
</evidence>
<dbReference type="RefSeq" id="XP_033385512.1">
    <property type="nucleotide sequence ID" value="XM_033521181.1"/>
</dbReference>
<dbReference type="GeneID" id="54278578"/>
<evidence type="ECO:0000259" key="3">
    <source>
        <dbReference type="PROSITE" id="PS50089"/>
    </source>
</evidence>